<organism evidence="1 2">
    <name type="scientific">Funneliformis caledonium</name>
    <dbReference type="NCBI Taxonomy" id="1117310"/>
    <lineage>
        <taxon>Eukaryota</taxon>
        <taxon>Fungi</taxon>
        <taxon>Fungi incertae sedis</taxon>
        <taxon>Mucoromycota</taxon>
        <taxon>Glomeromycotina</taxon>
        <taxon>Glomeromycetes</taxon>
        <taxon>Glomerales</taxon>
        <taxon>Glomeraceae</taxon>
        <taxon>Funneliformis</taxon>
    </lineage>
</organism>
<gene>
    <name evidence="1" type="ORF">FCALED_LOCUS13802</name>
</gene>
<dbReference type="Proteomes" id="UP000789570">
    <property type="component" value="Unassembled WGS sequence"/>
</dbReference>
<comment type="caution">
    <text evidence="1">The sequence shown here is derived from an EMBL/GenBank/DDBJ whole genome shotgun (WGS) entry which is preliminary data.</text>
</comment>
<protein>
    <submittedName>
        <fullName evidence="1">17189_t:CDS:1</fullName>
    </submittedName>
</protein>
<keyword evidence="2" id="KW-1185">Reference proteome</keyword>
<evidence type="ECO:0000313" key="2">
    <source>
        <dbReference type="Proteomes" id="UP000789570"/>
    </source>
</evidence>
<dbReference type="AlphaFoldDB" id="A0A9N9N731"/>
<evidence type="ECO:0000313" key="1">
    <source>
        <dbReference type="EMBL" id="CAG8708294.1"/>
    </source>
</evidence>
<dbReference type="EMBL" id="CAJVPQ010008614">
    <property type="protein sequence ID" value="CAG8708294.1"/>
    <property type="molecule type" value="Genomic_DNA"/>
</dbReference>
<sequence length="50" mass="5611">MNRRTGSDQLFGTSSDRLIGISSRNPVQTGYLEPVQKTRFSSVLLLELEL</sequence>
<reference evidence="1" key="1">
    <citation type="submission" date="2021-06" db="EMBL/GenBank/DDBJ databases">
        <authorList>
            <person name="Kallberg Y."/>
            <person name="Tangrot J."/>
            <person name="Rosling A."/>
        </authorList>
    </citation>
    <scope>NUCLEOTIDE SEQUENCE</scope>
    <source>
        <strain evidence="1">UK204</strain>
    </source>
</reference>
<feature type="non-terminal residue" evidence="1">
    <location>
        <position position="1"/>
    </location>
</feature>
<name>A0A9N9N731_9GLOM</name>
<proteinExistence type="predicted"/>
<accession>A0A9N9N731</accession>